<feature type="transmembrane region" description="Helical" evidence="7">
    <location>
        <begin position="161"/>
        <end position="181"/>
    </location>
</feature>
<evidence type="ECO:0000256" key="4">
    <source>
        <dbReference type="ARBA" id="ARBA00022989"/>
    </source>
</evidence>
<name>A0AA35TIC5_GEOBA</name>
<dbReference type="PANTHER" id="PTHR13906:SF4">
    <property type="entry name" value="LYSOPHOSPHOLIPID ACYLTRANSFERASE 6"/>
    <property type="match status" value="1"/>
</dbReference>
<dbReference type="GO" id="GO:0016020">
    <property type="term" value="C:membrane"/>
    <property type="evidence" value="ECO:0007669"/>
    <property type="project" value="UniProtKB-SubCell"/>
</dbReference>
<feature type="transmembrane region" description="Helical" evidence="7">
    <location>
        <begin position="329"/>
        <end position="351"/>
    </location>
</feature>
<dbReference type="InterPro" id="IPR004299">
    <property type="entry name" value="MBOAT_fam"/>
</dbReference>
<keyword evidence="2" id="KW-0808">Transferase</keyword>
<evidence type="ECO:0000256" key="7">
    <source>
        <dbReference type="SAM" id="Phobius"/>
    </source>
</evidence>
<dbReference type="Proteomes" id="UP001174909">
    <property type="component" value="Unassembled WGS sequence"/>
</dbReference>
<feature type="transmembrane region" description="Helical" evidence="7">
    <location>
        <begin position="300"/>
        <end position="323"/>
    </location>
</feature>
<evidence type="ECO:0000256" key="1">
    <source>
        <dbReference type="ARBA" id="ARBA00004141"/>
    </source>
</evidence>
<dbReference type="EMBL" id="CASHTH010003737">
    <property type="protein sequence ID" value="CAI8048598.1"/>
    <property type="molecule type" value="Genomic_DNA"/>
</dbReference>
<keyword evidence="9" id="KW-1185">Reference proteome</keyword>
<dbReference type="Pfam" id="PF03062">
    <property type="entry name" value="MBOAT"/>
    <property type="match status" value="1"/>
</dbReference>
<keyword evidence="3 7" id="KW-0812">Transmembrane</keyword>
<reference evidence="8" key="1">
    <citation type="submission" date="2023-03" db="EMBL/GenBank/DDBJ databases">
        <authorList>
            <person name="Steffen K."/>
            <person name="Cardenas P."/>
        </authorList>
    </citation>
    <scope>NUCLEOTIDE SEQUENCE</scope>
</reference>
<dbReference type="InterPro" id="IPR049941">
    <property type="entry name" value="LPLAT_7/PORCN-like"/>
</dbReference>
<evidence type="ECO:0000256" key="3">
    <source>
        <dbReference type="ARBA" id="ARBA00022692"/>
    </source>
</evidence>
<proteinExistence type="predicted"/>
<evidence type="ECO:0000313" key="8">
    <source>
        <dbReference type="EMBL" id="CAI8048598.1"/>
    </source>
</evidence>
<comment type="caution">
    <text evidence="8">The sequence shown here is derived from an EMBL/GenBank/DDBJ whole genome shotgun (WGS) entry which is preliminary data.</text>
</comment>
<evidence type="ECO:0000256" key="6">
    <source>
        <dbReference type="ARBA" id="ARBA00023315"/>
    </source>
</evidence>
<feature type="transmembrane region" description="Helical" evidence="7">
    <location>
        <begin position="265"/>
        <end position="280"/>
    </location>
</feature>
<organism evidence="8 9">
    <name type="scientific">Geodia barretti</name>
    <name type="common">Barrett's horny sponge</name>
    <dbReference type="NCBI Taxonomy" id="519541"/>
    <lineage>
        <taxon>Eukaryota</taxon>
        <taxon>Metazoa</taxon>
        <taxon>Porifera</taxon>
        <taxon>Demospongiae</taxon>
        <taxon>Heteroscleromorpha</taxon>
        <taxon>Tetractinellida</taxon>
        <taxon>Astrophorina</taxon>
        <taxon>Geodiidae</taxon>
        <taxon>Geodia</taxon>
    </lineage>
</organism>
<comment type="subcellular location">
    <subcellularLocation>
        <location evidence="1">Membrane</location>
        <topology evidence="1">Multi-pass membrane protein</topology>
    </subcellularLocation>
</comment>
<protein>
    <submittedName>
        <fullName evidence="8">Lysophospholipid acyltransferase 2</fullName>
    </submittedName>
</protein>
<keyword evidence="5 7" id="KW-0472">Membrane</keyword>
<keyword evidence="4 7" id="KW-1133">Transmembrane helix</keyword>
<dbReference type="GO" id="GO:0030258">
    <property type="term" value="P:lipid modification"/>
    <property type="evidence" value="ECO:0007669"/>
    <property type="project" value="TreeGrafter"/>
</dbReference>
<evidence type="ECO:0000256" key="5">
    <source>
        <dbReference type="ARBA" id="ARBA00023136"/>
    </source>
</evidence>
<accession>A0AA35TIC5</accession>
<dbReference type="GO" id="GO:0016746">
    <property type="term" value="F:acyltransferase activity"/>
    <property type="evidence" value="ECO:0007669"/>
    <property type="project" value="UniProtKB-KW"/>
</dbReference>
<dbReference type="AlphaFoldDB" id="A0AA35TIC5"/>
<evidence type="ECO:0000313" key="9">
    <source>
        <dbReference type="Proteomes" id="UP001174909"/>
    </source>
</evidence>
<sequence>MMILVQKLSLVPFAVHDGELSVACITCCCSPTITSCVSGMGGNSRPLNKDQEKQKLTSVPSVLEYMSYCFNFHSVLVGPSVTMREHLDFMDGSNFSASATSSQQATTNTSQSTEKHKEPSYLYPACTKLLIALGFCALYVYSVDYHTPFPIDPSVNVFVKVLRFSLVCFIIRCRFYFIFALNDSVSNAAGLGFEGYDERNRPKWGLAQNYDTVGMESSMNLRNSINRWNIISALWLRRVCYERVSWNPTLASFLLSAWWHGFYPGYYLCFLHFGISLMAAKKMRRWCNPFFTGHGPVLKWTYHIATWVLTQVYVAYCSLQLVLLWPSDVWTFCSYHYFVPSLAPLLVLLLVPSRQSQRPQGLT</sequence>
<gene>
    <name evidence="8" type="ORF">GBAR_LOCUS26790</name>
</gene>
<keyword evidence="6 8" id="KW-0012">Acyltransferase</keyword>
<dbReference type="PANTHER" id="PTHR13906">
    <property type="entry name" value="PORCUPINE"/>
    <property type="match status" value="1"/>
</dbReference>
<evidence type="ECO:0000256" key="2">
    <source>
        <dbReference type="ARBA" id="ARBA00022679"/>
    </source>
</evidence>
<feature type="transmembrane region" description="Helical" evidence="7">
    <location>
        <begin position="121"/>
        <end position="141"/>
    </location>
</feature>